<gene>
    <name evidence="1" type="ORF">GCM10010994_24000</name>
</gene>
<organism evidence="1 2">
    <name type="scientific">Chelatococcus reniformis</name>
    <dbReference type="NCBI Taxonomy" id="1494448"/>
    <lineage>
        <taxon>Bacteria</taxon>
        <taxon>Pseudomonadati</taxon>
        <taxon>Pseudomonadota</taxon>
        <taxon>Alphaproteobacteria</taxon>
        <taxon>Hyphomicrobiales</taxon>
        <taxon>Chelatococcaceae</taxon>
        <taxon>Chelatococcus</taxon>
    </lineage>
</organism>
<evidence type="ECO:0000313" key="2">
    <source>
        <dbReference type="Proteomes" id="UP000637002"/>
    </source>
</evidence>
<name>A0A916XD08_9HYPH</name>
<reference evidence="1" key="2">
    <citation type="submission" date="2020-09" db="EMBL/GenBank/DDBJ databases">
        <authorList>
            <person name="Sun Q."/>
            <person name="Zhou Y."/>
        </authorList>
    </citation>
    <scope>NUCLEOTIDE SEQUENCE</scope>
    <source>
        <strain evidence="1">CGMCC 1.12919</strain>
    </source>
</reference>
<proteinExistence type="predicted"/>
<dbReference type="AlphaFoldDB" id="A0A916XD08"/>
<dbReference type="Proteomes" id="UP000637002">
    <property type="component" value="Unassembled WGS sequence"/>
</dbReference>
<dbReference type="EMBL" id="BMGG01000004">
    <property type="protein sequence ID" value="GGC64596.1"/>
    <property type="molecule type" value="Genomic_DNA"/>
</dbReference>
<comment type="caution">
    <text evidence="1">The sequence shown here is derived from an EMBL/GenBank/DDBJ whole genome shotgun (WGS) entry which is preliminary data.</text>
</comment>
<reference evidence="1" key="1">
    <citation type="journal article" date="2014" name="Int. J. Syst. Evol. Microbiol.">
        <title>Complete genome sequence of Corynebacterium casei LMG S-19264T (=DSM 44701T), isolated from a smear-ripened cheese.</title>
        <authorList>
            <consortium name="US DOE Joint Genome Institute (JGI-PGF)"/>
            <person name="Walter F."/>
            <person name="Albersmeier A."/>
            <person name="Kalinowski J."/>
            <person name="Ruckert C."/>
        </authorList>
    </citation>
    <scope>NUCLEOTIDE SEQUENCE</scope>
    <source>
        <strain evidence="1">CGMCC 1.12919</strain>
    </source>
</reference>
<evidence type="ECO:0000313" key="1">
    <source>
        <dbReference type="EMBL" id="GGC64596.1"/>
    </source>
</evidence>
<protein>
    <submittedName>
        <fullName evidence="1">Uncharacterized protein</fullName>
    </submittedName>
</protein>
<keyword evidence="2" id="KW-1185">Reference proteome</keyword>
<sequence>MDTISIDVEARRGIGEALDAKCRATAKELWGSRTQDHRAATRPTEIELLGVADRYDAEENTNCACQMQRSLDDATHDELHALRGYRDIDNRRLDTAHRSLGGG</sequence>
<accession>A0A916XD08</accession>